<feature type="domain" description="GmrSD restriction endonucleases C-terminal" evidence="1">
    <location>
        <begin position="163"/>
        <end position="300"/>
    </location>
</feature>
<sequence>MRVGKRQQVSTAPVPGPYSARAVGAAVAAWSALWRWAARRRRAGGVRQRISGAGELCADHGVGTLLLRTRRTRFPCARRGATPVVGVLLAALCLVSGCAQPTTPAPGSPPRAEVERLLATVRVVQTRPHPGGYERGCRDGESCVFGPAWSDDYEGTGGHDGCDTRNNVLARQLTGVAYRPGTRDCVVVAGTLADPYTGTRVTFSKSDAKDVPIDHVYPLAAAWDMGAAAWPLERRVGFANDIDYNLQATTRAANQAKGDSTPGEWLPPSRPGHCFYAGKYLTVAIRYDLPITAADHAALRSIAVTCPT</sequence>
<gene>
    <name evidence="2" type="ORF">GV791_04860</name>
</gene>
<evidence type="ECO:0000313" key="2">
    <source>
        <dbReference type="EMBL" id="NEW31893.1"/>
    </source>
</evidence>
<dbReference type="EMBL" id="JAAGVB010000005">
    <property type="protein sequence ID" value="NEW31893.1"/>
    <property type="molecule type" value="Genomic_DNA"/>
</dbReference>
<dbReference type="Pfam" id="PF07510">
    <property type="entry name" value="GmrSD_C"/>
    <property type="match status" value="1"/>
</dbReference>
<dbReference type="PANTHER" id="PTHR24094:SF15">
    <property type="entry name" value="AMP-DEPENDENT SYNTHETASE_LIGASE DOMAIN-CONTAINING PROTEIN-RELATED"/>
    <property type="match status" value="1"/>
</dbReference>
<organism evidence="2 3">
    <name type="scientific">Nocardia cyriacigeorgica</name>
    <dbReference type="NCBI Taxonomy" id="135487"/>
    <lineage>
        <taxon>Bacteria</taxon>
        <taxon>Bacillati</taxon>
        <taxon>Actinomycetota</taxon>
        <taxon>Actinomycetes</taxon>
        <taxon>Mycobacteriales</taxon>
        <taxon>Nocardiaceae</taxon>
        <taxon>Nocardia</taxon>
    </lineage>
</organism>
<protein>
    <submittedName>
        <fullName evidence="2">HNH endonuclease</fullName>
    </submittedName>
</protein>
<evidence type="ECO:0000259" key="1">
    <source>
        <dbReference type="Pfam" id="PF07510"/>
    </source>
</evidence>
<evidence type="ECO:0000313" key="3">
    <source>
        <dbReference type="Proteomes" id="UP000471166"/>
    </source>
</evidence>
<dbReference type="PANTHER" id="PTHR24094">
    <property type="entry name" value="SECRETED PROTEIN"/>
    <property type="match status" value="1"/>
</dbReference>
<comment type="caution">
    <text evidence="2">The sequence shown here is derived from an EMBL/GenBank/DDBJ whole genome shotgun (WGS) entry which is preliminary data.</text>
</comment>
<proteinExistence type="predicted"/>
<dbReference type="GO" id="GO:0004519">
    <property type="term" value="F:endonuclease activity"/>
    <property type="evidence" value="ECO:0007669"/>
    <property type="project" value="UniProtKB-KW"/>
</dbReference>
<keyword evidence="2" id="KW-0255">Endonuclease</keyword>
<dbReference type="InterPro" id="IPR011089">
    <property type="entry name" value="GmrSD_C"/>
</dbReference>
<reference evidence="2 3" key="1">
    <citation type="submission" date="2020-01" db="EMBL/GenBank/DDBJ databases">
        <title>Genetics and antimicrobial susceptibilities of Nocardia species isolated from the soil; a comparison with species isolated from humans.</title>
        <authorList>
            <person name="Carrasco G."/>
            <person name="Monzon S."/>
            <person name="Sansegundo M."/>
            <person name="Garcia E."/>
            <person name="Garrido N."/>
            <person name="Medina M.J."/>
            <person name="Villalon P."/>
            <person name="Ramirez-Arocha A.C."/>
            <person name="Jimenez P."/>
            <person name="Cuesta I."/>
            <person name="Valdezate S."/>
        </authorList>
    </citation>
    <scope>NUCLEOTIDE SEQUENCE [LARGE SCALE GENOMIC DNA]</scope>
    <source>
        <strain evidence="2 3">CNM20110626</strain>
    </source>
</reference>
<keyword evidence="2" id="KW-0378">Hydrolase</keyword>
<name>A0A6P1CJQ4_9NOCA</name>
<dbReference type="Proteomes" id="UP000471166">
    <property type="component" value="Unassembled WGS sequence"/>
</dbReference>
<accession>A0A6P1CJQ4</accession>
<dbReference type="AlphaFoldDB" id="A0A6P1CJQ4"/>
<keyword evidence="2" id="KW-0540">Nuclease</keyword>